<sequence>MTDLFEPLDTADRRIALSADGVLRAFNDAGVLEAADVHVAIQAGRLTGETDERALLAAALAVRAVRHGSVSLDLTALDDLVAAAPGLPWPDAGDWPTAVSDSRLVAEGVLRWEHDLVYLDRYWHQERQLVADLDARLTRPAPTVDPVTLDAGVQRVFPGETYGEQRTAARRAAAAWTTVLTGGPGTGKTTTVAGLLALLAEQAARVGHPRLRIALTAPTGKAAARLQESVARELRALPAEDQARVGTVQAVTMHRLLGTRRDNGTRFRHHRGNRLPHDVVVVDESSMVSLTMMTRLVEAVRPEARLVLVGDPDQLASVEAGAVLSDLVAGLADRDDSPVVRLATTHRFGAEIGALADALRAGDADLVMERLRAGGSGVEYVESDDPAAHVQARVVDAALAVRRHAEAGDATEAVRALDAHRLLCAHRDGPYGVAHWNRQVEHWLAEATGDPLHERMYVGRPLLVTANDYGLGVYNGDAGVVVRSAEGTRAVIDGAQGLADFAPSRMADVETMFATTIHKSQGSQAREVTVLLPPPESRLLTRELFYTAVTRAQDTVRVVGTEEAVRAAVGRRALRASGLRQRLGS</sequence>
<dbReference type="Pfam" id="PF13538">
    <property type="entry name" value="UvrD_C_2"/>
    <property type="match status" value="1"/>
</dbReference>
<dbReference type="InterPro" id="IPR027417">
    <property type="entry name" value="P-loop_NTPase"/>
</dbReference>
<evidence type="ECO:0000256" key="9">
    <source>
        <dbReference type="ARBA" id="ARBA00023204"/>
    </source>
</evidence>
<dbReference type="GO" id="GO:0003677">
    <property type="term" value="F:DNA binding"/>
    <property type="evidence" value="ECO:0007669"/>
    <property type="project" value="UniProtKB-UniRule"/>
</dbReference>
<feature type="domain" description="RecBCD enzyme subunit RecD N-terminal" evidence="13">
    <location>
        <begin position="29"/>
        <end position="108"/>
    </location>
</feature>
<dbReference type="GO" id="GO:0009338">
    <property type="term" value="C:exodeoxyribonuclease V complex"/>
    <property type="evidence" value="ECO:0007669"/>
    <property type="project" value="InterPro"/>
</dbReference>
<feature type="domain" description="UvrD-like helicase C-terminal" evidence="12">
    <location>
        <begin position="513"/>
        <end position="559"/>
    </location>
</feature>
<evidence type="ECO:0000259" key="13">
    <source>
        <dbReference type="Pfam" id="PF21185"/>
    </source>
</evidence>
<evidence type="ECO:0000256" key="5">
    <source>
        <dbReference type="ARBA" id="ARBA00022806"/>
    </source>
</evidence>
<dbReference type="SUPFAM" id="SSF52540">
    <property type="entry name" value="P-loop containing nucleoside triphosphate hydrolases"/>
    <property type="match status" value="1"/>
</dbReference>
<evidence type="ECO:0000313" key="15">
    <source>
        <dbReference type="Proteomes" id="UP000291189"/>
    </source>
</evidence>
<accession>A0A4Q5IXJ7</accession>
<evidence type="ECO:0000256" key="10">
    <source>
        <dbReference type="ARBA" id="ARBA00023235"/>
    </source>
</evidence>
<dbReference type="Proteomes" id="UP000291189">
    <property type="component" value="Unassembled WGS sequence"/>
</dbReference>
<keyword evidence="7 11" id="KW-0067">ATP-binding</keyword>
<evidence type="ECO:0000313" key="14">
    <source>
        <dbReference type="EMBL" id="RYU09691.1"/>
    </source>
</evidence>
<keyword evidence="6 11" id="KW-0269">Exonuclease</keyword>
<evidence type="ECO:0000256" key="8">
    <source>
        <dbReference type="ARBA" id="ARBA00023125"/>
    </source>
</evidence>
<dbReference type="EMBL" id="SDPU01000035">
    <property type="protein sequence ID" value="RYU09691.1"/>
    <property type="molecule type" value="Genomic_DNA"/>
</dbReference>
<evidence type="ECO:0000256" key="4">
    <source>
        <dbReference type="ARBA" id="ARBA00022801"/>
    </source>
</evidence>
<dbReference type="OrthoDB" id="9763659at2"/>
<dbReference type="InterPro" id="IPR006344">
    <property type="entry name" value="RecD"/>
</dbReference>
<keyword evidence="4 11" id="KW-0378">Hydrolase</keyword>
<protein>
    <recommendedName>
        <fullName evidence="11">RecBCD enzyme subunit RecD</fullName>
        <ecNumber evidence="11">5.6.2.3</ecNumber>
    </recommendedName>
    <alternativeName>
        <fullName evidence="11">DNA 5'-3' helicase subunit RecD</fullName>
    </alternativeName>
    <alternativeName>
        <fullName evidence="11">Exonuclease V subunit RecD</fullName>
        <shortName evidence="11">ExoV subunit RecD</shortName>
    </alternativeName>
    <alternativeName>
        <fullName evidence="11">Helicase/nuclease RecBCD subunit RecD</fullName>
    </alternativeName>
</protein>
<feature type="binding site" evidence="11">
    <location>
        <begin position="182"/>
        <end position="189"/>
    </location>
    <ligand>
        <name>ATP</name>
        <dbReference type="ChEBI" id="CHEBI:30616"/>
    </ligand>
</feature>
<keyword evidence="1 11" id="KW-0540">Nuclease</keyword>
<dbReference type="GO" id="GO:0008854">
    <property type="term" value="F:exodeoxyribonuclease V activity"/>
    <property type="evidence" value="ECO:0007669"/>
    <property type="project" value="InterPro"/>
</dbReference>
<dbReference type="PANTHER" id="PTHR43788:SF6">
    <property type="entry name" value="DNA HELICASE B"/>
    <property type="match status" value="1"/>
</dbReference>
<keyword evidence="15" id="KW-1185">Reference proteome</keyword>
<evidence type="ECO:0000256" key="3">
    <source>
        <dbReference type="ARBA" id="ARBA00022763"/>
    </source>
</evidence>
<name>A0A4Q5IXJ7_9ACTN</name>
<comment type="catalytic activity">
    <reaction evidence="11">
        <text>ATP + H2O = ADP + phosphate + H(+)</text>
        <dbReference type="Rhea" id="RHEA:13065"/>
        <dbReference type="ChEBI" id="CHEBI:15377"/>
        <dbReference type="ChEBI" id="CHEBI:15378"/>
        <dbReference type="ChEBI" id="CHEBI:30616"/>
        <dbReference type="ChEBI" id="CHEBI:43474"/>
        <dbReference type="ChEBI" id="CHEBI:456216"/>
        <dbReference type="EC" id="5.6.2.3"/>
    </reaction>
</comment>
<dbReference type="AlphaFoldDB" id="A0A4Q5IXJ7"/>
<dbReference type="GO" id="GO:0043139">
    <property type="term" value="F:5'-3' DNA helicase activity"/>
    <property type="evidence" value="ECO:0007669"/>
    <property type="project" value="UniProtKB-UniRule"/>
</dbReference>
<keyword evidence="3 11" id="KW-0227">DNA damage</keyword>
<keyword evidence="10 11" id="KW-0413">Isomerase</keyword>
<dbReference type="Pfam" id="PF21185">
    <property type="entry name" value="RecD_N"/>
    <property type="match status" value="1"/>
</dbReference>
<evidence type="ECO:0000256" key="7">
    <source>
        <dbReference type="ARBA" id="ARBA00022840"/>
    </source>
</evidence>
<dbReference type="Gene3D" id="1.10.10.1020">
    <property type="entry name" value="RecBCD complex, subunit RecD, N-terminal domain"/>
    <property type="match status" value="1"/>
</dbReference>
<dbReference type="Pfam" id="PF13245">
    <property type="entry name" value="AAA_19"/>
    <property type="match status" value="1"/>
</dbReference>
<dbReference type="PANTHER" id="PTHR43788">
    <property type="entry name" value="DNA2/NAM7 HELICASE FAMILY MEMBER"/>
    <property type="match status" value="1"/>
</dbReference>
<gene>
    <name evidence="11 14" type="primary">recD</name>
    <name evidence="14" type="ORF">ETU37_21960</name>
</gene>
<evidence type="ECO:0000256" key="1">
    <source>
        <dbReference type="ARBA" id="ARBA00022722"/>
    </source>
</evidence>
<dbReference type="GO" id="GO:0016887">
    <property type="term" value="F:ATP hydrolysis activity"/>
    <property type="evidence" value="ECO:0007669"/>
    <property type="project" value="RHEA"/>
</dbReference>
<keyword evidence="2 11" id="KW-0547">Nucleotide-binding</keyword>
<evidence type="ECO:0000256" key="2">
    <source>
        <dbReference type="ARBA" id="ARBA00022741"/>
    </source>
</evidence>
<dbReference type="EC" id="5.6.2.3" evidence="11"/>
<keyword evidence="8 11" id="KW-0238">DNA-binding</keyword>
<comment type="similarity">
    <text evidence="11">Belongs to the RecD family.</text>
</comment>
<dbReference type="GO" id="GO:0005524">
    <property type="term" value="F:ATP binding"/>
    <property type="evidence" value="ECO:0007669"/>
    <property type="project" value="UniProtKB-UniRule"/>
</dbReference>
<comment type="subunit">
    <text evidence="11">Heterotrimer of RecB, RecC and RecD. All subunits contribute to DNA-binding.</text>
</comment>
<dbReference type="Gene3D" id="3.40.50.300">
    <property type="entry name" value="P-loop containing nucleotide triphosphate hydrolases"/>
    <property type="match status" value="3"/>
</dbReference>
<dbReference type="RefSeq" id="WP_129989456.1">
    <property type="nucleotide sequence ID" value="NZ_SDPU01000035.1"/>
</dbReference>
<dbReference type="CDD" id="cd18809">
    <property type="entry name" value="SF1_C_RecD"/>
    <property type="match status" value="1"/>
</dbReference>
<dbReference type="HAMAP" id="MF_01487">
    <property type="entry name" value="RecD"/>
    <property type="match status" value="1"/>
</dbReference>
<dbReference type="CDD" id="cd17933">
    <property type="entry name" value="DEXSc_RecD-like"/>
    <property type="match status" value="1"/>
</dbReference>
<keyword evidence="5 11" id="KW-0347">Helicase</keyword>
<comment type="caution">
    <text evidence="14">The sequence shown here is derived from an EMBL/GenBank/DDBJ whole genome shotgun (WGS) entry which is preliminary data.</text>
</comment>
<dbReference type="InterPro" id="IPR027785">
    <property type="entry name" value="UvrD-like_helicase_C"/>
</dbReference>
<comment type="miscellaneous">
    <text evidence="11">In the RecBCD complex, RecB has a slow 3'-5' helicase, an exonuclease activity and loads RecA onto ssDNA, RecD has a fast 5'-3' helicase activity, while RecC stimulates the ATPase and processivity of the RecB helicase and contributes to recognition of the Chi site.</text>
</comment>
<dbReference type="GO" id="GO:0000724">
    <property type="term" value="P:double-strand break repair via homologous recombination"/>
    <property type="evidence" value="ECO:0007669"/>
    <property type="project" value="UniProtKB-UniRule"/>
</dbReference>
<evidence type="ECO:0000256" key="6">
    <source>
        <dbReference type="ARBA" id="ARBA00022839"/>
    </source>
</evidence>
<organism evidence="14 15">
    <name type="scientific">Nocardioides iriomotensis</name>
    <dbReference type="NCBI Taxonomy" id="715784"/>
    <lineage>
        <taxon>Bacteria</taxon>
        <taxon>Bacillati</taxon>
        <taxon>Actinomycetota</taxon>
        <taxon>Actinomycetes</taxon>
        <taxon>Propionibacteriales</taxon>
        <taxon>Nocardioidaceae</taxon>
        <taxon>Nocardioides</taxon>
    </lineage>
</organism>
<dbReference type="GO" id="GO:0017116">
    <property type="term" value="F:single-stranded DNA helicase activity"/>
    <property type="evidence" value="ECO:0007669"/>
    <property type="project" value="TreeGrafter"/>
</dbReference>
<dbReference type="InterPro" id="IPR041851">
    <property type="entry name" value="RecD_N_sf"/>
</dbReference>
<dbReference type="NCBIfam" id="TIGR01447">
    <property type="entry name" value="recD"/>
    <property type="match status" value="1"/>
</dbReference>
<keyword evidence="9 11" id="KW-0234">DNA repair</keyword>
<evidence type="ECO:0000259" key="12">
    <source>
        <dbReference type="Pfam" id="PF13538"/>
    </source>
</evidence>
<dbReference type="InterPro" id="IPR049550">
    <property type="entry name" value="RecD_N"/>
</dbReference>
<comment type="function">
    <text evidence="11">A helicase/nuclease that prepares dsDNA breaks (DSB) for recombinational DNA repair. Binds to DSBs and unwinds DNA via a highly rapid and processive ATP-dependent bidirectional helicase activity. Unwinds dsDNA until it encounters a Chi (crossover hotspot instigator) sequence from the 3' direction. Cuts ssDNA a few nucleotides 3' to the Chi site. The properties and activities of the enzyme are changed at Chi. The Chi-altered holoenzyme produces a long 3'-ssDNA overhang and facilitates RecA-binding to the ssDNA for homologous DNA recombination and repair. Holoenzyme degrades any linearized DNA that is unable to undergo homologous recombination. In the holoenzyme this subunit has ssDNA-dependent ATPase and 5'-3' helicase activity. When added to pre-assembled RecBC greatly stimulates nuclease activity and augments holoenzyme processivity. Negatively regulates the RecA-loading ability of RecBCD.</text>
</comment>
<proteinExistence type="inferred from homology"/>
<dbReference type="InterPro" id="IPR050534">
    <property type="entry name" value="Coronavir_polyprotein_1ab"/>
</dbReference>
<evidence type="ECO:0000256" key="11">
    <source>
        <dbReference type="HAMAP-Rule" id="MF_01487"/>
    </source>
</evidence>
<reference evidence="14 15" key="1">
    <citation type="submission" date="2019-01" db="EMBL/GenBank/DDBJ databases">
        <title>Nocardioides guangzhouensis sp. nov., an actinobacterium isolated from soil.</title>
        <authorList>
            <person name="Fu Y."/>
            <person name="Cai Y."/>
            <person name="Lin Z."/>
            <person name="Chen P."/>
        </authorList>
    </citation>
    <scope>NUCLEOTIDE SEQUENCE [LARGE SCALE GENOMIC DNA]</scope>
    <source>
        <strain evidence="14 15">NBRC 105384</strain>
    </source>
</reference>